<protein>
    <recommendedName>
        <fullName evidence="6">Lipoprotein</fullName>
    </recommendedName>
</protein>
<dbReference type="Pfam" id="PF03180">
    <property type="entry name" value="Lipoprotein_9"/>
    <property type="match status" value="1"/>
</dbReference>
<feature type="chain" id="PRO_5006403892" description="Lipoprotein" evidence="7">
    <location>
        <begin position="31"/>
        <end position="273"/>
    </location>
</feature>
<dbReference type="Proteomes" id="UP000051181">
    <property type="component" value="Unassembled WGS sequence"/>
</dbReference>
<organism evidence="8 9">
    <name type="scientific">Loigolactobacillus coryniformis subsp. coryniformis KCTC 3167 = DSM 20001</name>
    <dbReference type="NCBI Taxonomy" id="913848"/>
    <lineage>
        <taxon>Bacteria</taxon>
        <taxon>Bacillati</taxon>
        <taxon>Bacillota</taxon>
        <taxon>Bacilli</taxon>
        <taxon>Lactobacillales</taxon>
        <taxon>Lactobacillaceae</taxon>
        <taxon>Loigolactobacillus</taxon>
    </lineage>
</organism>
<dbReference type="SUPFAM" id="SSF53850">
    <property type="entry name" value="Periplasmic binding protein-like II"/>
    <property type="match status" value="1"/>
</dbReference>
<evidence type="ECO:0000256" key="7">
    <source>
        <dbReference type="SAM" id="SignalP"/>
    </source>
</evidence>
<evidence type="ECO:0000313" key="9">
    <source>
        <dbReference type="Proteomes" id="UP000051181"/>
    </source>
</evidence>
<keyword evidence="2 7" id="KW-0732">Signal</keyword>
<comment type="subcellular location">
    <subcellularLocation>
        <location evidence="1">Membrane</location>
        <topology evidence="1">Lipid-anchor</topology>
    </subcellularLocation>
</comment>
<sequence length="273" mass="30073">MSKKHRLIKFVTAAAVLVLGASTFGSTAEAATTLKVGATKTPHSIILNHVKPQLKKEGVNLKVTVFQDYSLIDKALVAKNLDVTYFAHKPYLEQEIAKNGYKISDIGAVHLEPIGAYSKTVKSLKNVKDGATVLVSNNRPDYGRILQILKDANLITIKKGTKLTDADFTDIASNPKHLKFKHNYDPKLMPELYKNNEGDVIFINANFAVQGGLNPKKDAIALEKQSSPYANILEVRKGDENKPTIKKLKKALQSKSTQNWISKHFKGAVLPAK</sequence>
<dbReference type="AlphaFoldDB" id="A0A0R1FBX2"/>
<dbReference type="PIRSF" id="PIRSF002854">
    <property type="entry name" value="MetQ"/>
    <property type="match status" value="1"/>
</dbReference>
<dbReference type="Gene3D" id="3.40.190.10">
    <property type="entry name" value="Periplasmic binding protein-like II"/>
    <property type="match status" value="2"/>
</dbReference>
<dbReference type="GO" id="GO:0016020">
    <property type="term" value="C:membrane"/>
    <property type="evidence" value="ECO:0007669"/>
    <property type="project" value="UniProtKB-SubCell"/>
</dbReference>
<keyword evidence="5 6" id="KW-0449">Lipoprotein</keyword>
<evidence type="ECO:0000256" key="1">
    <source>
        <dbReference type="ARBA" id="ARBA00004635"/>
    </source>
</evidence>
<dbReference type="PATRIC" id="fig|913848.6.peg.785"/>
<dbReference type="RefSeq" id="WP_010009784.1">
    <property type="nucleotide sequence ID" value="NZ_AZCN01000002.1"/>
</dbReference>
<comment type="caution">
    <text evidence="8">The sequence shown here is derived from an EMBL/GenBank/DDBJ whole genome shotgun (WGS) entry which is preliminary data.</text>
</comment>
<feature type="signal peptide" evidence="7">
    <location>
        <begin position="1"/>
        <end position="30"/>
    </location>
</feature>
<evidence type="ECO:0000256" key="2">
    <source>
        <dbReference type="ARBA" id="ARBA00022729"/>
    </source>
</evidence>
<keyword evidence="3" id="KW-0472">Membrane</keyword>
<evidence type="ECO:0000256" key="4">
    <source>
        <dbReference type="ARBA" id="ARBA00023139"/>
    </source>
</evidence>
<dbReference type="EMBL" id="AZCN01000002">
    <property type="protein sequence ID" value="KRK19195.1"/>
    <property type="molecule type" value="Genomic_DNA"/>
</dbReference>
<proteinExistence type="inferred from homology"/>
<accession>A0A0R1FBX2</accession>
<dbReference type="InterPro" id="IPR004872">
    <property type="entry name" value="Lipoprotein_NlpA"/>
</dbReference>
<name>A0A0R1FBX2_9LACO</name>
<reference evidence="8 9" key="1">
    <citation type="journal article" date="2015" name="Genome Announc.">
        <title>Expanding the biotechnology potential of lactobacilli through comparative genomics of 213 strains and associated genera.</title>
        <authorList>
            <person name="Sun Z."/>
            <person name="Harris H.M."/>
            <person name="McCann A."/>
            <person name="Guo C."/>
            <person name="Argimon S."/>
            <person name="Zhang W."/>
            <person name="Yang X."/>
            <person name="Jeffery I.B."/>
            <person name="Cooney J.C."/>
            <person name="Kagawa T.F."/>
            <person name="Liu W."/>
            <person name="Song Y."/>
            <person name="Salvetti E."/>
            <person name="Wrobel A."/>
            <person name="Rasinkangas P."/>
            <person name="Parkhill J."/>
            <person name="Rea M.C."/>
            <person name="O'Sullivan O."/>
            <person name="Ritari J."/>
            <person name="Douillard F.P."/>
            <person name="Paul Ross R."/>
            <person name="Yang R."/>
            <person name="Briner A.E."/>
            <person name="Felis G.E."/>
            <person name="de Vos W.M."/>
            <person name="Barrangou R."/>
            <person name="Klaenhammer T.R."/>
            <person name="Caufield P.W."/>
            <person name="Cui Y."/>
            <person name="Zhang H."/>
            <person name="O'Toole P.W."/>
        </authorList>
    </citation>
    <scope>NUCLEOTIDE SEQUENCE [LARGE SCALE GENOMIC DNA]</scope>
    <source>
        <strain evidence="8 9">DSM 20001</strain>
    </source>
</reference>
<keyword evidence="4" id="KW-0564">Palmitate</keyword>
<evidence type="ECO:0000256" key="3">
    <source>
        <dbReference type="ARBA" id="ARBA00023136"/>
    </source>
</evidence>
<dbReference type="PANTHER" id="PTHR30429">
    <property type="entry name" value="D-METHIONINE-BINDING LIPOPROTEIN METQ"/>
    <property type="match status" value="1"/>
</dbReference>
<evidence type="ECO:0000256" key="5">
    <source>
        <dbReference type="ARBA" id="ARBA00023288"/>
    </source>
</evidence>
<dbReference type="GeneID" id="65916796"/>
<comment type="similarity">
    <text evidence="6">Belongs to the nlpA lipoprotein family.</text>
</comment>
<evidence type="ECO:0000313" key="8">
    <source>
        <dbReference type="EMBL" id="KRK19195.1"/>
    </source>
</evidence>
<gene>
    <name evidence="8" type="ORF">FD22_GL000756</name>
</gene>
<dbReference type="PANTHER" id="PTHR30429:SF0">
    <property type="entry name" value="METHIONINE-BINDING LIPOPROTEIN METQ"/>
    <property type="match status" value="1"/>
</dbReference>
<evidence type="ECO:0000256" key="6">
    <source>
        <dbReference type="PIRNR" id="PIRNR002854"/>
    </source>
</evidence>
<dbReference type="eggNOG" id="COG1464">
    <property type="taxonomic scope" value="Bacteria"/>
</dbReference>